<gene>
    <name evidence="1" type="ORF">DWW02_05940</name>
</gene>
<dbReference type="PANTHER" id="PTHR35810">
    <property type="entry name" value="CYTOPLASMIC PROTEIN-RELATED"/>
    <property type="match status" value="1"/>
</dbReference>
<dbReference type="RefSeq" id="WP_002565252.1">
    <property type="nucleotide sequence ID" value="NZ_BAABZS010000001.1"/>
</dbReference>
<evidence type="ECO:0000313" key="2">
    <source>
        <dbReference type="Proteomes" id="UP000284543"/>
    </source>
</evidence>
<accession>A0A412ZGH3</accession>
<name>A0A412ZGH3_9FIRM</name>
<dbReference type="AlphaFoldDB" id="A0A412ZGH3"/>
<reference evidence="1 2" key="1">
    <citation type="submission" date="2018-08" db="EMBL/GenBank/DDBJ databases">
        <title>A genome reference for cultivated species of the human gut microbiota.</title>
        <authorList>
            <person name="Zou Y."/>
            <person name="Xue W."/>
            <person name="Luo G."/>
        </authorList>
    </citation>
    <scope>NUCLEOTIDE SEQUENCE [LARGE SCALE GENOMIC DNA]</scope>
    <source>
        <strain evidence="1 2">AF14-18</strain>
    </source>
</reference>
<dbReference type="PANTHER" id="PTHR35810:SF1">
    <property type="entry name" value="CYTOPLASMIC PROTEIN"/>
    <property type="match status" value="1"/>
</dbReference>
<proteinExistence type="predicted"/>
<evidence type="ECO:0000313" key="1">
    <source>
        <dbReference type="EMBL" id="RGV79253.1"/>
    </source>
</evidence>
<dbReference type="InterPro" id="IPR011204">
    <property type="entry name" value="Virulence_RhuM-like"/>
</dbReference>
<organism evidence="1 2">
    <name type="scientific">Enterocloster bolteae</name>
    <dbReference type="NCBI Taxonomy" id="208479"/>
    <lineage>
        <taxon>Bacteria</taxon>
        <taxon>Bacillati</taxon>
        <taxon>Bacillota</taxon>
        <taxon>Clostridia</taxon>
        <taxon>Lachnospirales</taxon>
        <taxon>Lachnospiraceae</taxon>
        <taxon>Enterocloster</taxon>
    </lineage>
</organism>
<dbReference type="GeneID" id="23116715"/>
<dbReference type="Pfam" id="PF13310">
    <property type="entry name" value="Virulence_RhuM"/>
    <property type="match status" value="1"/>
</dbReference>
<dbReference type="Proteomes" id="UP000284543">
    <property type="component" value="Unassembled WGS sequence"/>
</dbReference>
<comment type="caution">
    <text evidence="1">The sequence shown here is derived from an EMBL/GenBank/DDBJ whole genome shotgun (WGS) entry which is preliminary data.</text>
</comment>
<protein>
    <submittedName>
        <fullName evidence="1">Uncharacterized protein</fullName>
    </submittedName>
</protein>
<sequence length="130" mass="15001">MAQLFECSIDNISLHLKNIFKDGELVPEAVIEESSATASGGKQYKTKFYNLDAVISVGYRINSLRATQFRQWATKVLRTFTLQGYVLDKKRLENEIAKAFAESEFEKHRVIQDQLYESDFDKLVMNIDLK</sequence>
<dbReference type="EMBL" id="QRZM01000001">
    <property type="protein sequence ID" value="RGV79253.1"/>
    <property type="molecule type" value="Genomic_DNA"/>
</dbReference>